<protein>
    <submittedName>
        <fullName evidence="10">N-acetylglucosamine-6-phosphate deacetylase</fullName>
    </submittedName>
</protein>
<comment type="similarity">
    <text evidence="1 5">Belongs to the metallo-dependent hydrolases superfamily. NagA family.</text>
</comment>
<evidence type="ECO:0000256" key="7">
    <source>
        <dbReference type="PIRSR" id="PIRSR038994-2"/>
    </source>
</evidence>
<dbReference type="InterPro" id="IPR011059">
    <property type="entry name" value="Metal-dep_hydrolase_composite"/>
</dbReference>
<evidence type="ECO:0000256" key="1">
    <source>
        <dbReference type="ARBA" id="ARBA00010716"/>
    </source>
</evidence>
<evidence type="ECO:0000313" key="11">
    <source>
        <dbReference type="Proteomes" id="UP000016637"/>
    </source>
</evidence>
<dbReference type="SUPFAM" id="SSF51556">
    <property type="entry name" value="Metallo-dependent hydrolases"/>
    <property type="match status" value="1"/>
</dbReference>
<comment type="caution">
    <text evidence="10">The sequence shown here is derived from an EMBL/GenBank/DDBJ whole genome shotgun (WGS) entry which is preliminary data.</text>
</comment>
<organism evidence="10 11">
    <name type="scientific">Gemella bergeri ATCC 700627</name>
    <dbReference type="NCBI Taxonomy" id="1321820"/>
    <lineage>
        <taxon>Bacteria</taxon>
        <taxon>Bacillati</taxon>
        <taxon>Bacillota</taxon>
        <taxon>Bacilli</taxon>
        <taxon>Bacillales</taxon>
        <taxon>Gemellaceae</taxon>
        <taxon>Gemella</taxon>
    </lineage>
</organism>
<feature type="binding site" evidence="8">
    <location>
        <position position="212"/>
    </location>
    <ligand>
        <name>Zn(2+)</name>
        <dbReference type="ChEBI" id="CHEBI:29105"/>
    </ligand>
</feature>
<feature type="binding site" evidence="7">
    <location>
        <begin position="215"/>
        <end position="216"/>
    </location>
    <ligand>
        <name>substrate</name>
    </ligand>
</feature>
<feature type="binding site" evidence="8">
    <location>
        <position position="125"/>
    </location>
    <ligand>
        <name>Zn(2+)</name>
        <dbReference type="ChEBI" id="CHEBI:29105"/>
    </ligand>
</feature>
<feature type="binding site" evidence="7">
    <location>
        <position position="136"/>
    </location>
    <ligand>
        <name>substrate</name>
    </ligand>
</feature>
<name>U2RXN8_9BACL</name>
<dbReference type="SUPFAM" id="SSF51338">
    <property type="entry name" value="Composite domain of metallo-dependent hydrolases"/>
    <property type="match status" value="1"/>
</dbReference>
<dbReference type="eggNOG" id="COG1820">
    <property type="taxonomic scope" value="Bacteria"/>
</dbReference>
<dbReference type="PATRIC" id="fig|1321820.3.peg.816"/>
<dbReference type="Gene3D" id="2.30.40.10">
    <property type="entry name" value="Urease, subunit C, domain 1"/>
    <property type="match status" value="1"/>
</dbReference>
<dbReference type="NCBIfam" id="TIGR00221">
    <property type="entry name" value="nagA"/>
    <property type="match status" value="1"/>
</dbReference>
<reference evidence="10 11" key="1">
    <citation type="submission" date="2013-08" db="EMBL/GenBank/DDBJ databases">
        <authorList>
            <person name="Weinstock G."/>
            <person name="Sodergren E."/>
            <person name="Wylie T."/>
            <person name="Fulton L."/>
            <person name="Fulton R."/>
            <person name="Fronick C."/>
            <person name="O'Laughlin M."/>
            <person name="Godfrey J."/>
            <person name="Miner T."/>
            <person name="Herter B."/>
            <person name="Appelbaum E."/>
            <person name="Cordes M."/>
            <person name="Lek S."/>
            <person name="Wollam A."/>
            <person name="Pepin K.H."/>
            <person name="Palsikar V.B."/>
            <person name="Mitreva M."/>
            <person name="Wilson R.K."/>
        </authorList>
    </citation>
    <scope>NUCLEOTIDE SEQUENCE [LARGE SCALE GENOMIC DNA]</scope>
    <source>
        <strain evidence="10 11">ATCC 700627</strain>
    </source>
</reference>
<feature type="binding site" evidence="7">
    <location>
        <position position="223"/>
    </location>
    <ligand>
        <name>substrate</name>
    </ligand>
</feature>
<dbReference type="GO" id="GO:0008448">
    <property type="term" value="F:N-acetylglucosamine-6-phosphate deacetylase activity"/>
    <property type="evidence" value="ECO:0007669"/>
    <property type="project" value="InterPro"/>
</dbReference>
<keyword evidence="11" id="KW-1185">Reference proteome</keyword>
<keyword evidence="2 8" id="KW-0479">Metal-binding</keyword>
<evidence type="ECO:0000256" key="2">
    <source>
        <dbReference type="ARBA" id="ARBA00022723"/>
    </source>
</evidence>
<dbReference type="PANTHER" id="PTHR11113">
    <property type="entry name" value="N-ACETYLGLUCOSAMINE-6-PHOSPHATE DEACETYLASE"/>
    <property type="match status" value="1"/>
</dbReference>
<dbReference type="InterPro" id="IPR003764">
    <property type="entry name" value="GlcNAc_6-P_deAcase"/>
</dbReference>
<accession>U2RXN8</accession>
<dbReference type="CDD" id="cd00854">
    <property type="entry name" value="NagA"/>
    <property type="match status" value="1"/>
</dbReference>
<proteinExistence type="inferred from homology"/>
<dbReference type="GO" id="GO:0046872">
    <property type="term" value="F:metal ion binding"/>
    <property type="evidence" value="ECO:0007669"/>
    <property type="project" value="UniProtKB-KW"/>
</dbReference>
<keyword evidence="3 5" id="KW-0378">Hydrolase</keyword>
<evidence type="ECO:0000256" key="8">
    <source>
        <dbReference type="PIRSR" id="PIRSR038994-3"/>
    </source>
</evidence>
<evidence type="ECO:0000256" key="5">
    <source>
        <dbReference type="PIRNR" id="PIRNR038994"/>
    </source>
</evidence>
<dbReference type="HOGENOM" id="CLU_032482_2_1_9"/>
<evidence type="ECO:0000259" key="9">
    <source>
        <dbReference type="Pfam" id="PF01979"/>
    </source>
</evidence>
<feature type="binding site" evidence="7">
    <location>
        <begin position="304"/>
        <end position="306"/>
    </location>
    <ligand>
        <name>substrate</name>
    </ligand>
</feature>
<feature type="binding site" evidence="8">
    <location>
        <position position="191"/>
    </location>
    <ligand>
        <name>Zn(2+)</name>
        <dbReference type="ChEBI" id="CHEBI:29105"/>
    </ligand>
</feature>
<feature type="binding site" evidence="7">
    <location>
        <position position="247"/>
    </location>
    <ligand>
        <name>substrate</name>
    </ligand>
</feature>
<dbReference type="InterPro" id="IPR006680">
    <property type="entry name" value="Amidohydro-rel"/>
</dbReference>
<dbReference type="RefSeq" id="WP_021753497.1">
    <property type="nucleotide sequence ID" value="NZ_KI271867.1"/>
</dbReference>
<gene>
    <name evidence="10" type="ORF">HMPREF1983_00836</name>
</gene>
<dbReference type="Pfam" id="PF01979">
    <property type="entry name" value="Amidohydro_1"/>
    <property type="match status" value="1"/>
</dbReference>
<evidence type="ECO:0000256" key="3">
    <source>
        <dbReference type="ARBA" id="ARBA00022801"/>
    </source>
</evidence>
<evidence type="ECO:0000256" key="4">
    <source>
        <dbReference type="ARBA" id="ARBA00023277"/>
    </source>
</evidence>
<dbReference type="EMBL" id="AWVP01000052">
    <property type="protein sequence ID" value="ERK58313.1"/>
    <property type="molecule type" value="Genomic_DNA"/>
</dbReference>
<feature type="active site" description="Proton donor/acceptor" evidence="6">
    <location>
        <position position="270"/>
    </location>
</feature>
<dbReference type="PANTHER" id="PTHR11113:SF14">
    <property type="entry name" value="N-ACETYLGLUCOSAMINE-6-PHOSPHATE DEACETYLASE"/>
    <property type="match status" value="1"/>
</dbReference>
<dbReference type="InterPro" id="IPR032466">
    <property type="entry name" value="Metal_Hydrolase"/>
</dbReference>
<dbReference type="AlphaFoldDB" id="U2RXN8"/>
<dbReference type="GO" id="GO:0006046">
    <property type="term" value="P:N-acetylglucosamine catabolic process"/>
    <property type="evidence" value="ECO:0007669"/>
    <property type="project" value="TreeGrafter"/>
</dbReference>
<evidence type="ECO:0000256" key="6">
    <source>
        <dbReference type="PIRSR" id="PIRSR038994-1"/>
    </source>
</evidence>
<keyword evidence="4 5" id="KW-0119">Carbohydrate metabolism</keyword>
<dbReference type="Proteomes" id="UP000016637">
    <property type="component" value="Unassembled WGS sequence"/>
</dbReference>
<dbReference type="Gene3D" id="3.20.20.140">
    <property type="entry name" value="Metal-dependent hydrolases"/>
    <property type="match status" value="1"/>
</dbReference>
<feature type="domain" description="Amidohydrolase-related" evidence="9">
    <location>
        <begin position="47"/>
        <end position="376"/>
    </location>
</feature>
<sequence length="384" mass="42526">MLIRSTKVWSNSQFLPLTLEIKEGKIISIYDYNHFDTVDYDFENNRILPGFIDIHTHGAYGYDTNDATEDGLRNWIKNIPSEGVTSFLPTTITQTEEVLLKAVKNIANVYEAGYDGAEILGIHFEGPYLDAEKRGAQPLKCIQTPSIEQFKKFQQASNNLIKLITIACEKDIDYKLTKYLASQNIKVSLGHSAANYKESYLAFANGATSQTHVFNGMVGFHHRDGGQVGFALRSKDTYGEIICDGIHSTTDALNTYFNAKGRDHAIMITDSLCAKGCGRGSYVFGGENMEIYEDGSAHRDDGRLAGSTLRVIDGLRILIEEALIPIDSAINSCTKNPAEMLGFGDKKGKLKVGYDADFVVINSDYEILNTFTRGKLAYSNKIGE</sequence>
<comment type="cofactor">
    <cofactor evidence="8">
        <name>a divalent metal cation</name>
        <dbReference type="ChEBI" id="CHEBI:60240"/>
    </cofactor>
    <text evidence="8">Binds 1 divalent metal cation per subunit.</text>
</comment>
<evidence type="ECO:0000313" key="10">
    <source>
        <dbReference type="EMBL" id="ERK58313.1"/>
    </source>
</evidence>
<dbReference type="PIRSF" id="PIRSF038994">
    <property type="entry name" value="NagA"/>
    <property type="match status" value="1"/>
</dbReference>